<dbReference type="Gene3D" id="3.30.160.20">
    <property type="match status" value="1"/>
</dbReference>
<dbReference type="PANTHER" id="PTHR48277">
    <property type="entry name" value="MITOCHONDRIAL RIBOSOMAL PROTEIN S5"/>
    <property type="match status" value="1"/>
</dbReference>
<dbReference type="PROSITE" id="PS50881">
    <property type="entry name" value="S5_DSRBD"/>
    <property type="match status" value="1"/>
</dbReference>
<evidence type="ECO:0000256" key="1">
    <source>
        <dbReference type="PROSITE-ProRule" id="PRU00268"/>
    </source>
</evidence>
<keyword evidence="1" id="KW-0687">Ribonucleoprotein</keyword>
<dbReference type="GO" id="GO:0005840">
    <property type="term" value="C:ribosome"/>
    <property type="evidence" value="ECO:0007669"/>
    <property type="project" value="UniProtKB-KW"/>
</dbReference>
<evidence type="ECO:0000259" key="3">
    <source>
        <dbReference type="PROSITE" id="PS50881"/>
    </source>
</evidence>
<comment type="caution">
    <text evidence="4">The sequence shown here is derived from an EMBL/GenBank/DDBJ whole genome shotgun (WGS) entry which is preliminary data.</text>
</comment>
<feature type="compositionally biased region" description="Polar residues" evidence="2">
    <location>
        <begin position="1"/>
        <end position="15"/>
    </location>
</feature>
<evidence type="ECO:0000313" key="6">
    <source>
        <dbReference type="Proteomes" id="UP001604277"/>
    </source>
</evidence>
<dbReference type="GO" id="GO:0003735">
    <property type="term" value="F:structural constituent of ribosome"/>
    <property type="evidence" value="ECO:0007669"/>
    <property type="project" value="UniProtKB-UniRule"/>
</dbReference>
<dbReference type="EMBL" id="JBFOLJ010000015">
    <property type="protein sequence ID" value="KAL2473599.1"/>
    <property type="molecule type" value="Genomic_DNA"/>
</dbReference>
<dbReference type="InterPro" id="IPR018192">
    <property type="entry name" value="Ribosomal_uS5_N_CS"/>
</dbReference>
<keyword evidence="1 4" id="KW-0689">Ribosomal protein</keyword>
<evidence type="ECO:0000313" key="5">
    <source>
        <dbReference type="EMBL" id="KAL2473639.1"/>
    </source>
</evidence>
<feature type="domain" description="S5 DRBM" evidence="3">
    <location>
        <begin position="91"/>
        <end position="140"/>
    </location>
</feature>
<gene>
    <name evidence="4" type="ORF">Fot_49335</name>
    <name evidence="5" type="ORF">Fot_49375</name>
</gene>
<dbReference type="PANTHER" id="PTHR48277:SF1">
    <property type="entry name" value="MITOCHONDRIAL RIBOSOMAL PROTEIN S5"/>
    <property type="match status" value="1"/>
</dbReference>
<evidence type="ECO:0000313" key="4">
    <source>
        <dbReference type="EMBL" id="KAL2473599.1"/>
    </source>
</evidence>
<dbReference type="Proteomes" id="UP001604277">
    <property type="component" value="Unassembled WGS sequence"/>
</dbReference>
<dbReference type="GO" id="GO:1990904">
    <property type="term" value="C:ribonucleoprotein complex"/>
    <property type="evidence" value="ECO:0007669"/>
    <property type="project" value="UniProtKB-UniRule"/>
</dbReference>
<reference evidence="4" key="2">
    <citation type="submission" date="2024-07" db="EMBL/GenBank/DDBJ databases">
        <title>Two chromosome-level genome assemblies of Korean endemic species Abeliophyllum distichum and Forsythia ovata (Oleaceae).</title>
        <authorList>
            <person name="Mun J.H."/>
        </authorList>
    </citation>
    <scope>NUCLEOTIDE SEQUENCE</scope>
    <source>
        <strain evidence="4">KNKB202402200001</strain>
        <tissue evidence="4">Leaf</tissue>
    </source>
</reference>
<proteinExistence type="predicted"/>
<dbReference type="InterPro" id="IPR013810">
    <property type="entry name" value="Ribosomal_uS5_N"/>
</dbReference>
<dbReference type="AlphaFoldDB" id="A0ABD1QBL2"/>
<dbReference type="EMBL" id="JBFOLJ010000015">
    <property type="protein sequence ID" value="KAL2473639.1"/>
    <property type="molecule type" value="Genomic_DNA"/>
</dbReference>
<dbReference type="SUPFAM" id="SSF54768">
    <property type="entry name" value="dsRNA-binding domain-like"/>
    <property type="match status" value="1"/>
</dbReference>
<sequence length="140" mass="15267">METTFSTQWTPQKSPHSALRSAPEGFVPPASFDEGPFESNEEIAKACEELYWPGYSGETFLGNDVHVMDSKVKKTTGFGSRSKKEKVRDVFDERVVQVRMVTKVVKGGKQLHIRAVVVVGDKQGNVGVGVGKAKEVIGAV</sequence>
<evidence type="ECO:0000256" key="2">
    <source>
        <dbReference type="SAM" id="MobiDB-lite"/>
    </source>
</evidence>
<dbReference type="Pfam" id="PF00333">
    <property type="entry name" value="Ribosomal_S5"/>
    <property type="match status" value="1"/>
</dbReference>
<name>A0ABD1QBL2_9LAMI</name>
<feature type="region of interest" description="Disordered" evidence="2">
    <location>
        <begin position="1"/>
        <end position="33"/>
    </location>
</feature>
<accession>A0ABD1QBL2</accession>
<dbReference type="PROSITE" id="PS00585">
    <property type="entry name" value="RIBOSOMAL_S5"/>
    <property type="match status" value="1"/>
</dbReference>
<protein>
    <submittedName>
        <fullName evidence="4">30S ribosomal protein S5</fullName>
    </submittedName>
</protein>
<reference evidence="6" key="1">
    <citation type="submission" date="2024-07" db="EMBL/GenBank/DDBJ databases">
        <title>Two chromosome-level genome assemblies of Korean endemic species Abeliophyllum distichum and Forsythia ovata (Oleaceae).</title>
        <authorList>
            <person name="Jang H."/>
        </authorList>
    </citation>
    <scope>NUCLEOTIDE SEQUENCE [LARGE SCALE GENOMIC DNA]</scope>
</reference>
<organism evidence="4 6">
    <name type="scientific">Forsythia ovata</name>
    <dbReference type="NCBI Taxonomy" id="205694"/>
    <lineage>
        <taxon>Eukaryota</taxon>
        <taxon>Viridiplantae</taxon>
        <taxon>Streptophyta</taxon>
        <taxon>Embryophyta</taxon>
        <taxon>Tracheophyta</taxon>
        <taxon>Spermatophyta</taxon>
        <taxon>Magnoliopsida</taxon>
        <taxon>eudicotyledons</taxon>
        <taxon>Gunneridae</taxon>
        <taxon>Pentapetalae</taxon>
        <taxon>asterids</taxon>
        <taxon>lamiids</taxon>
        <taxon>Lamiales</taxon>
        <taxon>Oleaceae</taxon>
        <taxon>Forsythieae</taxon>
        <taxon>Forsythia</taxon>
    </lineage>
</organism>
<dbReference type="InterPro" id="IPR000851">
    <property type="entry name" value="Ribosomal_uS5"/>
</dbReference>
<keyword evidence="6" id="KW-1185">Reference proteome</keyword>